<comment type="caution">
    <text evidence="2">The sequence shown here is derived from an EMBL/GenBank/DDBJ whole genome shotgun (WGS) entry which is preliminary data.</text>
</comment>
<protein>
    <submittedName>
        <fullName evidence="2">2312_t:CDS:1</fullName>
    </submittedName>
</protein>
<name>A0A9N9B5M4_9GLOM</name>
<evidence type="ECO:0000256" key="1">
    <source>
        <dbReference type="SAM" id="MobiDB-lite"/>
    </source>
</evidence>
<dbReference type="EMBL" id="CAJVPQ010001463">
    <property type="protein sequence ID" value="CAG8554239.1"/>
    <property type="molecule type" value="Genomic_DNA"/>
</dbReference>
<reference evidence="2" key="1">
    <citation type="submission" date="2021-06" db="EMBL/GenBank/DDBJ databases">
        <authorList>
            <person name="Kallberg Y."/>
            <person name="Tangrot J."/>
            <person name="Rosling A."/>
        </authorList>
    </citation>
    <scope>NUCLEOTIDE SEQUENCE</scope>
    <source>
        <strain evidence="2">UK204</strain>
    </source>
</reference>
<proteinExistence type="predicted"/>
<evidence type="ECO:0000313" key="2">
    <source>
        <dbReference type="EMBL" id="CAG8554239.1"/>
    </source>
</evidence>
<feature type="compositionally biased region" description="Low complexity" evidence="1">
    <location>
        <begin position="1"/>
        <end position="17"/>
    </location>
</feature>
<organism evidence="2 3">
    <name type="scientific">Funneliformis caledonium</name>
    <dbReference type="NCBI Taxonomy" id="1117310"/>
    <lineage>
        <taxon>Eukaryota</taxon>
        <taxon>Fungi</taxon>
        <taxon>Fungi incertae sedis</taxon>
        <taxon>Mucoromycota</taxon>
        <taxon>Glomeromycotina</taxon>
        <taxon>Glomeromycetes</taxon>
        <taxon>Glomerales</taxon>
        <taxon>Glomeraceae</taxon>
        <taxon>Funneliformis</taxon>
    </lineage>
</organism>
<sequence length="216" mass="24387">MSSRGLGSYNGKSKSYGSYGGGLEGHGSHGSNELKGHSSYSSSEPKGYGSRSSGEPRDHGNYSESKALQRKSRNNLSGELEECENTDEHSEYATSHPLVHGKERPVTLKNKNEKENLALVGPQDFSSFTDVINLFQQELKEYKKKRNEIFNLLRQELKDSKEKIETVSYSSVTTAKYSKFLMHSGFKIDSLTYQKNLQKKEIPAFEWSNHTENFVE</sequence>
<evidence type="ECO:0000313" key="3">
    <source>
        <dbReference type="Proteomes" id="UP000789570"/>
    </source>
</evidence>
<dbReference type="AlphaFoldDB" id="A0A9N9B5M4"/>
<feature type="region of interest" description="Disordered" evidence="1">
    <location>
        <begin position="1"/>
        <end position="106"/>
    </location>
</feature>
<dbReference type="OrthoDB" id="2431762at2759"/>
<dbReference type="Proteomes" id="UP000789570">
    <property type="component" value="Unassembled WGS sequence"/>
</dbReference>
<keyword evidence="3" id="KW-1185">Reference proteome</keyword>
<gene>
    <name evidence="2" type="ORF">FCALED_LOCUS6275</name>
</gene>
<accession>A0A9N9B5M4</accession>